<evidence type="ECO:0000256" key="2">
    <source>
        <dbReference type="ARBA" id="ARBA00022598"/>
    </source>
</evidence>
<feature type="region of interest" description="Disordered" evidence="3">
    <location>
        <begin position="143"/>
        <end position="179"/>
    </location>
</feature>
<gene>
    <name evidence="6" type="ORF">NVS88_15885</name>
</gene>
<feature type="domain" description="AMP-dependent synthetase/ligase" evidence="4">
    <location>
        <begin position="7"/>
        <end position="360"/>
    </location>
</feature>
<reference evidence="6" key="1">
    <citation type="submission" date="2022-08" db="EMBL/GenBank/DDBJ databases">
        <title>Genome analysis of Corynebacteriales strain.</title>
        <authorList>
            <person name="Lee S.D."/>
        </authorList>
    </citation>
    <scope>NUCLEOTIDE SEQUENCE</scope>
    <source>
        <strain evidence="6">D3-21</strain>
    </source>
</reference>
<dbReference type="InterPro" id="IPR045851">
    <property type="entry name" value="AMP-bd_C_sf"/>
</dbReference>
<dbReference type="GO" id="GO:0016878">
    <property type="term" value="F:acid-thiol ligase activity"/>
    <property type="evidence" value="ECO:0007669"/>
    <property type="project" value="UniProtKB-ARBA"/>
</dbReference>
<evidence type="ECO:0000256" key="1">
    <source>
        <dbReference type="ARBA" id="ARBA00006432"/>
    </source>
</evidence>
<protein>
    <submittedName>
        <fullName evidence="6">Acyl-CoA synthetase</fullName>
    </submittedName>
</protein>
<accession>A0A9X4REK9</accession>
<dbReference type="Pfam" id="PF13193">
    <property type="entry name" value="AMP-binding_C"/>
    <property type="match status" value="1"/>
</dbReference>
<name>A0A9X4REK9_9ACTN</name>
<sequence length="521" mass="56190">MFPGKFVTSTPDKPAVIEAATGRSVRFAELETRSIRFAHWLRAQGLRRGDHIAVLSSNDATVFELYWGAVRSGLYLTMVNTHLTADEVAYIVGDCDAQVIVASADLAELAAGIVDDTPEVRVRLAFGGTIPGHLDYAAEVAPMPTQAPSDQPRGTDMLYSSGTTGRPKGIEPELPDMQVDDEGPNPMVALLRAFGFDEHSVYLSPAPLYHAAPLRYSATTQALGGTVILMDHFDPQRCLAAIEQYGVTHSQWVPTHFVRLLKLPAAVRSRYDLSSMRVAVHAAAPCPVEVKREMMSWWGEILYEYYSSTEGVGVTIIGPQDWLSKPGSVGRPIIGVPHVCGEDGAELPIGEIGLIYFAHTDVRFEYHNAPEKTAESTHPEHPDWTTTGDIGRVDEDGFVFLTDRAKFVIISGGVNIYPQEVEGALALHPKVFDVAVIGVPDEEMGERVTAFVQPAPGVTVGGAGAGAADELAAELIGYCRERIAHYKCPREVVFVDELPRTPTGKLVKGALHAAVSAGGGP</sequence>
<dbReference type="PANTHER" id="PTHR43767">
    <property type="entry name" value="LONG-CHAIN-FATTY-ACID--COA LIGASE"/>
    <property type="match status" value="1"/>
</dbReference>
<evidence type="ECO:0000259" key="4">
    <source>
        <dbReference type="Pfam" id="PF00501"/>
    </source>
</evidence>
<keyword evidence="2" id="KW-0436">Ligase</keyword>
<proteinExistence type="inferred from homology"/>
<evidence type="ECO:0000313" key="7">
    <source>
        <dbReference type="Proteomes" id="UP001152755"/>
    </source>
</evidence>
<dbReference type="Gene3D" id="3.40.50.12780">
    <property type="entry name" value="N-terminal domain of ligase-like"/>
    <property type="match status" value="1"/>
</dbReference>
<dbReference type="Proteomes" id="UP001152755">
    <property type="component" value="Unassembled WGS sequence"/>
</dbReference>
<comment type="caution">
    <text evidence="6">The sequence shown here is derived from an EMBL/GenBank/DDBJ whole genome shotgun (WGS) entry which is preliminary data.</text>
</comment>
<organism evidence="6 7">
    <name type="scientific">Speluncibacter jeojiensis</name>
    <dbReference type="NCBI Taxonomy" id="2710754"/>
    <lineage>
        <taxon>Bacteria</taxon>
        <taxon>Bacillati</taxon>
        <taxon>Actinomycetota</taxon>
        <taxon>Actinomycetes</taxon>
        <taxon>Mycobacteriales</taxon>
        <taxon>Speluncibacteraceae</taxon>
        <taxon>Speluncibacter</taxon>
    </lineage>
</organism>
<dbReference type="RefSeq" id="WP_332520354.1">
    <property type="nucleotide sequence ID" value="NZ_JANRHA010000010.1"/>
</dbReference>
<keyword evidence="7" id="KW-1185">Reference proteome</keyword>
<dbReference type="AlphaFoldDB" id="A0A9X4REK9"/>
<dbReference type="Pfam" id="PF00501">
    <property type="entry name" value="AMP-binding"/>
    <property type="match status" value="1"/>
</dbReference>
<dbReference type="InterPro" id="IPR042099">
    <property type="entry name" value="ANL_N_sf"/>
</dbReference>
<dbReference type="InterPro" id="IPR020845">
    <property type="entry name" value="AMP-binding_CS"/>
</dbReference>
<dbReference type="InterPro" id="IPR050237">
    <property type="entry name" value="ATP-dep_AMP-bd_enzyme"/>
</dbReference>
<dbReference type="PROSITE" id="PS00455">
    <property type="entry name" value="AMP_BINDING"/>
    <property type="match status" value="1"/>
</dbReference>
<evidence type="ECO:0000256" key="3">
    <source>
        <dbReference type="SAM" id="MobiDB-lite"/>
    </source>
</evidence>
<feature type="domain" description="AMP-binding enzyme C-terminal" evidence="5">
    <location>
        <begin position="420"/>
        <end position="505"/>
    </location>
</feature>
<comment type="similarity">
    <text evidence="1">Belongs to the ATP-dependent AMP-binding enzyme family.</text>
</comment>
<dbReference type="InterPro" id="IPR000873">
    <property type="entry name" value="AMP-dep_synth/lig_dom"/>
</dbReference>
<dbReference type="PANTHER" id="PTHR43767:SF1">
    <property type="entry name" value="NONRIBOSOMAL PEPTIDE SYNTHASE PES1 (EUROFUNG)-RELATED"/>
    <property type="match status" value="1"/>
</dbReference>
<dbReference type="EMBL" id="JANRHA010000010">
    <property type="protein sequence ID" value="MDG3016040.1"/>
    <property type="molecule type" value="Genomic_DNA"/>
</dbReference>
<evidence type="ECO:0000313" key="6">
    <source>
        <dbReference type="EMBL" id="MDG3016040.1"/>
    </source>
</evidence>
<dbReference type="SUPFAM" id="SSF56801">
    <property type="entry name" value="Acetyl-CoA synthetase-like"/>
    <property type="match status" value="1"/>
</dbReference>
<dbReference type="FunFam" id="3.30.300.30:FF:000008">
    <property type="entry name" value="2,3-dihydroxybenzoate-AMP ligase"/>
    <property type="match status" value="1"/>
</dbReference>
<dbReference type="InterPro" id="IPR025110">
    <property type="entry name" value="AMP-bd_C"/>
</dbReference>
<dbReference type="Gene3D" id="3.30.300.30">
    <property type="match status" value="1"/>
</dbReference>
<evidence type="ECO:0000259" key="5">
    <source>
        <dbReference type="Pfam" id="PF13193"/>
    </source>
</evidence>